<evidence type="ECO:0000313" key="2">
    <source>
        <dbReference type="EMBL" id="JAT46950.1"/>
    </source>
</evidence>
<protein>
    <submittedName>
        <fullName evidence="2">Formin-like protein 6</fullName>
    </submittedName>
</protein>
<feature type="compositionally biased region" description="Pro residues" evidence="1">
    <location>
        <begin position="156"/>
        <end position="168"/>
    </location>
</feature>
<feature type="compositionally biased region" description="Pro residues" evidence="1">
    <location>
        <begin position="137"/>
        <end position="146"/>
    </location>
</feature>
<organism evidence="2">
    <name type="scientific">Anthurium amnicola</name>
    <dbReference type="NCBI Taxonomy" id="1678845"/>
    <lineage>
        <taxon>Eukaryota</taxon>
        <taxon>Viridiplantae</taxon>
        <taxon>Streptophyta</taxon>
        <taxon>Embryophyta</taxon>
        <taxon>Tracheophyta</taxon>
        <taxon>Spermatophyta</taxon>
        <taxon>Magnoliopsida</taxon>
        <taxon>Liliopsida</taxon>
        <taxon>Araceae</taxon>
        <taxon>Pothoideae</taxon>
        <taxon>Potheae</taxon>
        <taxon>Anthurium</taxon>
    </lineage>
</organism>
<dbReference type="EMBL" id="GDJX01020986">
    <property type="protein sequence ID" value="JAT46950.1"/>
    <property type="molecule type" value="Transcribed_RNA"/>
</dbReference>
<name>A0A1D1XX40_9ARAE</name>
<feature type="compositionally biased region" description="Basic and acidic residues" evidence="1">
    <location>
        <begin position="52"/>
        <end position="65"/>
    </location>
</feature>
<feature type="region of interest" description="Disordered" evidence="1">
    <location>
        <begin position="129"/>
        <end position="175"/>
    </location>
</feature>
<reference evidence="2" key="1">
    <citation type="submission" date="2015-07" db="EMBL/GenBank/DDBJ databases">
        <title>Transcriptome Assembly of Anthurium amnicola.</title>
        <authorList>
            <person name="Suzuki J."/>
        </authorList>
    </citation>
    <scope>NUCLEOTIDE SEQUENCE</scope>
</reference>
<accession>A0A1D1XX40</accession>
<dbReference type="AlphaFoldDB" id="A0A1D1XX40"/>
<evidence type="ECO:0000256" key="1">
    <source>
        <dbReference type="SAM" id="MobiDB-lite"/>
    </source>
</evidence>
<feature type="compositionally biased region" description="Low complexity" evidence="1">
    <location>
        <begin position="1"/>
        <end position="13"/>
    </location>
</feature>
<sequence>SSSPFNSSTPSLPRTVAVHTHTHLSKPFHTPPPLKIQKLIRLAPLSFPSSHSETHTDRQRDRERSSLPPLSVLVPLSSTSQKERRASLYLPPHSTMPTFSFFLLFFLSPPVSSYPSSPHHNRRTLHEPLFPVVSQPPAEPPSPSFPKYPSSTNPQPFFPSFPSPPAPPTSSSSSS</sequence>
<proteinExistence type="predicted"/>
<feature type="non-terminal residue" evidence="2">
    <location>
        <position position="175"/>
    </location>
</feature>
<feature type="region of interest" description="Disordered" evidence="1">
    <location>
        <begin position="47"/>
        <end position="84"/>
    </location>
</feature>
<feature type="non-terminal residue" evidence="2">
    <location>
        <position position="1"/>
    </location>
</feature>
<gene>
    <name evidence="2" type="primary">FH6_1</name>
    <name evidence="2" type="ORF">g.58828</name>
</gene>
<feature type="region of interest" description="Disordered" evidence="1">
    <location>
        <begin position="1"/>
        <end position="32"/>
    </location>
</feature>
<feature type="compositionally biased region" description="Low complexity" evidence="1">
    <location>
        <begin position="66"/>
        <end position="78"/>
    </location>
</feature>